<protein>
    <recommendedName>
        <fullName evidence="1">DUF1559 domain-containing protein</fullName>
    </recommendedName>
</protein>
<dbReference type="Pfam" id="PF07963">
    <property type="entry name" value="N_methyl"/>
    <property type="match status" value="1"/>
</dbReference>
<dbReference type="NCBIfam" id="TIGR04294">
    <property type="entry name" value="pre_pil_HX9DG"/>
    <property type="match status" value="1"/>
</dbReference>
<dbReference type="PANTHER" id="PTHR30093">
    <property type="entry name" value="GENERAL SECRETION PATHWAY PROTEIN G"/>
    <property type="match status" value="1"/>
</dbReference>
<dbReference type="Pfam" id="PF07596">
    <property type="entry name" value="SBP_bac_10"/>
    <property type="match status" value="1"/>
</dbReference>
<name>A0A518K3X8_9BACT</name>
<keyword evidence="3" id="KW-1185">Reference proteome</keyword>
<gene>
    <name evidence="2" type="ORF">Spa11_06960</name>
</gene>
<dbReference type="NCBIfam" id="TIGR02532">
    <property type="entry name" value="IV_pilin_GFxxxE"/>
    <property type="match status" value="1"/>
</dbReference>
<accession>A0A518K3X8</accession>
<dbReference type="InterPro" id="IPR045584">
    <property type="entry name" value="Pilin-like"/>
</dbReference>
<evidence type="ECO:0000259" key="1">
    <source>
        <dbReference type="Pfam" id="PF07596"/>
    </source>
</evidence>
<dbReference type="Gene3D" id="3.30.700.10">
    <property type="entry name" value="Glycoprotein, Type 4 Pilin"/>
    <property type="match status" value="1"/>
</dbReference>
<dbReference type="Proteomes" id="UP000316426">
    <property type="component" value="Chromosome"/>
</dbReference>
<dbReference type="KEGG" id="bmei:Spa11_06960"/>
<dbReference type="AlphaFoldDB" id="A0A518K3X8"/>
<evidence type="ECO:0000313" key="3">
    <source>
        <dbReference type="Proteomes" id="UP000316426"/>
    </source>
</evidence>
<proteinExistence type="predicted"/>
<dbReference type="InterPro" id="IPR011453">
    <property type="entry name" value="DUF1559"/>
</dbReference>
<dbReference type="InterPro" id="IPR012902">
    <property type="entry name" value="N_methyl_site"/>
</dbReference>
<sequence length="349" mass="38508">MTSLAPTTPRLARRSAFTLVELLVVIAIIGILVALLLPAVQAAREAARRTECTNNIRQTGLALMNYESSQKKFPFGATQRTTAGAGTDPTMFSWVSSLMPYVEEAALYSAVDWSIPLGQRNDNGDTSHHIPFETYVCPSSDPVGIVNNWYGARGNYAANAGIGFVWMNDVSPWQDCTNTQFGCSVRPFSSTDGPDVNWPRRNPEKPNSSLMRFGTFQVNRGRKMAEFIDGTSKTAAVCEVRTYEGTDTRGTLHFGAASMYMHDYVPNFKQLPDWTRYCAEGLANTECRSTEVTGGQWRGQWRQLARSTHPGGVNLLAVDGSVRFVPDDVDENVWKSYATPNGEENFGSL</sequence>
<dbReference type="SUPFAM" id="SSF54523">
    <property type="entry name" value="Pili subunits"/>
    <property type="match status" value="1"/>
</dbReference>
<organism evidence="2 3">
    <name type="scientific">Botrimarina mediterranea</name>
    <dbReference type="NCBI Taxonomy" id="2528022"/>
    <lineage>
        <taxon>Bacteria</taxon>
        <taxon>Pseudomonadati</taxon>
        <taxon>Planctomycetota</taxon>
        <taxon>Planctomycetia</taxon>
        <taxon>Pirellulales</taxon>
        <taxon>Lacipirellulaceae</taxon>
        <taxon>Botrimarina</taxon>
    </lineage>
</organism>
<reference evidence="2 3" key="1">
    <citation type="submission" date="2019-02" db="EMBL/GenBank/DDBJ databases">
        <title>Deep-cultivation of Planctomycetes and their phenomic and genomic characterization uncovers novel biology.</title>
        <authorList>
            <person name="Wiegand S."/>
            <person name="Jogler M."/>
            <person name="Boedeker C."/>
            <person name="Pinto D."/>
            <person name="Vollmers J."/>
            <person name="Rivas-Marin E."/>
            <person name="Kohn T."/>
            <person name="Peeters S.H."/>
            <person name="Heuer A."/>
            <person name="Rast P."/>
            <person name="Oberbeckmann S."/>
            <person name="Bunk B."/>
            <person name="Jeske O."/>
            <person name="Meyerdierks A."/>
            <person name="Storesund J.E."/>
            <person name="Kallscheuer N."/>
            <person name="Luecker S."/>
            <person name="Lage O.M."/>
            <person name="Pohl T."/>
            <person name="Merkel B.J."/>
            <person name="Hornburger P."/>
            <person name="Mueller R.-W."/>
            <person name="Bruemmer F."/>
            <person name="Labrenz M."/>
            <person name="Spormann A.M."/>
            <person name="Op den Camp H."/>
            <person name="Overmann J."/>
            <person name="Amann R."/>
            <person name="Jetten M.S.M."/>
            <person name="Mascher T."/>
            <person name="Medema M.H."/>
            <person name="Devos D.P."/>
            <person name="Kaster A.-K."/>
            <person name="Ovreas L."/>
            <person name="Rohde M."/>
            <person name="Galperin M.Y."/>
            <person name="Jogler C."/>
        </authorList>
    </citation>
    <scope>NUCLEOTIDE SEQUENCE [LARGE SCALE GENOMIC DNA]</scope>
    <source>
        <strain evidence="2 3">Spa11</strain>
    </source>
</reference>
<dbReference type="RefSeq" id="WP_145116896.1">
    <property type="nucleotide sequence ID" value="NZ_CP036349.1"/>
</dbReference>
<dbReference type="InterPro" id="IPR027558">
    <property type="entry name" value="Pre_pil_HX9DG_C"/>
</dbReference>
<evidence type="ECO:0000313" key="2">
    <source>
        <dbReference type="EMBL" id="QDV72518.1"/>
    </source>
</evidence>
<dbReference type="PANTHER" id="PTHR30093:SF2">
    <property type="entry name" value="TYPE II SECRETION SYSTEM PROTEIN H"/>
    <property type="match status" value="1"/>
</dbReference>
<feature type="domain" description="DUF1559" evidence="1">
    <location>
        <begin position="41"/>
        <end position="331"/>
    </location>
</feature>
<dbReference type="EMBL" id="CP036349">
    <property type="protein sequence ID" value="QDV72518.1"/>
    <property type="molecule type" value="Genomic_DNA"/>
</dbReference>